<dbReference type="PROSITE" id="PS50931">
    <property type="entry name" value="HTH_LYSR"/>
    <property type="match status" value="1"/>
</dbReference>
<evidence type="ECO:0000256" key="4">
    <source>
        <dbReference type="ARBA" id="ARBA00023163"/>
    </source>
</evidence>
<evidence type="ECO:0000256" key="1">
    <source>
        <dbReference type="ARBA" id="ARBA00009437"/>
    </source>
</evidence>
<dbReference type="Proteomes" id="UP001196870">
    <property type="component" value="Unassembled WGS sequence"/>
</dbReference>
<gene>
    <name evidence="6" type="ORF">GXW71_19970</name>
</gene>
<dbReference type="PRINTS" id="PR00039">
    <property type="entry name" value="HTHLYSR"/>
</dbReference>
<evidence type="ECO:0000259" key="5">
    <source>
        <dbReference type="PROSITE" id="PS50931"/>
    </source>
</evidence>
<dbReference type="Gene3D" id="3.40.190.10">
    <property type="entry name" value="Periplasmic binding protein-like II"/>
    <property type="match status" value="2"/>
</dbReference>
<dbReference type="PANTHER" id="PTHR30579">
    <property type="entry name" value="TRANSCRIPTIONAL REGULATOR"/>
    <property type="match status" value="1"/>
</dbReference>
<proteinExistence type="inferred from homology"/>
<dbReference type="EMBL" id="JAAGBB010000025">
    <property type="protein sequence ID" value="MBR0666647.1"/>
    <property type="molecule type" value="Genomic_DNA"/>
</dbReference>
<evidence type="ECO:0000313" key="7">
    <source>
        <dbReference type="Proteomes" id="UP001196870"/>
    </source>
</evidence>
<dbReference type="Gene3D" id="1.10.10.10">
    <property type="entry name" value="Winged helix-like DNA-binding domain superfamily/Winged helix DNA-binding domain"/>
    <property type="match status" value="1"/>
</dbReference>
<comment type="similarity">
    <text evidence="1">Belongs to the LysR transcriptional regulatory family.</text>
</comment>
<evidence type="ECO:0000313" key="6">
    <source>
        <dbReference type="EMBL" id="MBR0666647.1"/>
    </source>
</evidence>
<dbReference type="SUPFAM" id="SSF53850">
    <property type="entry name" value="Periplasmic binding protein-like II"/>
    <property type="match status" value="1"/>
</dbReference>
<dbReference type="SUPFAM" id="SSF46785">
    <property type="entry name" value="Winged helix' DNA-binding domain"/>
    <property type="match status" value="1"/>
</dbReference>
<dbReference type="InterPro" id="IPR005119">
    <property type="entry name" value="LysR_subst-bd"/>
</dbReference>
<evidence type="ECO:0000256" key="2">
    <source>
        <dbReference type="ARBA" id="ARBA00023015"/>
    </source>
</evidence>
<dbReference type="InterPro" id="IPR050176">
    <property type="entry name" value="LTTR"/>
</dbReference>
<reference evidence="7" key="1">
    <citation type="journal article" date="2021" name="Syst. Appl. Microbiol.">
        <title>Roseomonas hellenica sp. nov., isolated from roots of wild-growing Alkanna tinctoria.</title>
        <authorList>
            <person name="Rat A."/>
            <person name="Naranjo H.D."/>
            <person name="Lebbe L."/>
            <person name="Cnockaert M."/>
            <person name="Krigas N."/>
            <person name="Grigoriadou K."/>
            <person name="Maloupa E."/>
            <person name="Willems A."/>
        </authorList>
    </citation>
    <scope>NUCLEOTIDE SEQUENCE [LARGE SCALE GENOMIC DNA]</scope>
    <source>
        <strain evidence="7">LMG 31523</strain>
    </source>
</reference>
<feature type="domain" description="HTH lysR-type" evidence="5">
    <location>
        <begin position="7"/>
        <end position="64"/>
    </location>
</feature>
<keyword evidence="3" id="KW-0238">DNA-binding</keyword>
<keyword evidence="7" id="KW-1185">Reference proteome</keyword>
<dbReference type="Pfam" id="PF00126">
    <property type="entry name" value="HTH_1"/>
    <property type="match status" value="1"/>
</dbReference>
<keyword evidence="4" id="KW-0804">Transcription</keyword>
<protein>
    <submittedName>
        <fullName evidence="6">LysR family transcriptional regulator</fullName>
    </submittedName>
</protein>
<evidence type="ECO:0000256" key="3">
    <source>
        <dbReference type="ARBA" id="ARBA00023125"/>
    </source>
</evidence>
<comment type="caution">
    <text evidence="6">The sequence shown here is derived from an EMBL/GenBank/DDBJ whole genome shotgun (WGS) entry which is preliminary data.</text>
</comment>
<sequence length="280" mass="30045">MPPRRVLDLDAISAFTAVAELGGFTRAAAVLNLTQSGISMRIRRLEEAEDVRLFDRLPGMVRLTPQGAAFLPHARRLLRLNEAARAALHGAPRMETVRLGAMEDYATRVLPPLLAAFRQAVPEVVVEVETGLTQRMLPQLGRRHELLLAMHRQGAGGDGRTLRRSRPVWAAAPGFRMPGTVPLALYAEGCLFRDWAIAALEGAGRPWRLAYSAGSQAAVEAAVAGGIGCTLAREATMAPGLRPLDGLPPLPGSEIRLHAAPKLGDGARRLAAFLTERLAA</sequence>
<dbReference type="RefSeq" id="WP_211854371.1">
    <property type="nucleotide sequence ID" value="NZ_JAAGBB010000025.1"/>
</dbReference>
<dbReference type="PANTHER" id="PTHR30579:SF7">
    <property type="entry name" value="HTH-TYPE TRANSCRIPTIONAL REGULATOR LRHA-RELATED"/>
    <property type="match status" value="1"/>
</dbReference>
<keyword evidence="2" id="KW-0805">Transcription regulation</keyword>
<name>A0ABS5F277_9PROT</name>
<dbReference type="InterPro" id="IPR036390">
    <property type="entry name" value="WH_DNA-bd_sf"/>
</dbReference>
<dbReference type="InterPro" id="IPR036388">
    <property type="entry name" value="WH-like_DNA-bd_sf"/>
</dbReference>
<accession>A0ABS5F277</accession>
<dbReference type="Pfam" id="PF03466">
    <property type="entry name" value="LysR_substrate"/>
    <property type="match status" value="1"/>
</dbReference>
<organism evidence="6 7">
    <name type="scientific">Plastoroseomonas hellenica</name>
    <dbReference type="NCBI Taxonomy" id="2687306"/>
    <lineage>
        <taxon>Bacteria</taxon>
        <taxon>Pseudomonadati</taxon>
        <taxon>Pseudomonadota</taxon>
        <taxon>Alphaproteobacteria</taxon>
        <taxon>Acetobacterales</taxon>
        <taxon>Acetobacteraceae</taxon>
        <taxon>Plastoroseomonas</taxon>
    </lineage>
</organism>
<dbReference type="InterPro" id="IPR000847">
    <property type="entry name" value="LysR_HTH_N"/>
</dbReference>